<dbReference type="AlphaFoldDB" id="A0A1H6JXC5"/>
<sequence>MRKTYLAAILAGLTLSGAALAQQTATEAPTQAAATTQQSAVDLSDANLLKFSVAMDSIQKVGAEYESKFQAAETPEQAQQVQQEAQAEMVKAVEAAGLTADEYNAIAQQAQQDEALRNKILAMAKTPASNKG</sequence>
<name>A0A1H6JXC5_9GAMM</name>
<dbReference type="OrthoDB" id="5772815at2"/>
<evidence type="ECO:0000259" key="2">
    <source>
        <dbReference type="Pfam" id="PF13767"/>
    </source>
</evidence>
<dbReference type="STRING" id="173990.SAMN05660691_00806"/>
<organism evidence="3 4">
    <name type="scientific">Rheinheimera pacifica</name>
    <dbReference type="NCBI Taxonomy" id="173990"/>
    <lineage>
        <taxon>Bacteria</taxon>
        <taxon>Pseudomonadati</taxon>
        <taxon>Pseudomonadota</taxon>
        <taxon>Gammaproteobacteria</taxon>
        <taxon>Chromatiales</taxon>
        <taxon>Chromatiaceae</taxon>
        <taxon>Rheinheimera</taxon>
    </lineage>
</organism>
<dbReference type="Proteomes" id="UP000199371">
    <property type="component" value="Unassembled WGS sequence"/>
</dbReference>
<keyword evidence="1" id="KW-0732">Signal</keyword>
<reference evidence="4" key="1">
    <citation type="submission" date="2016-10" db="EMBL/GenBank/DDBJ databases">
        <authorList>
            <person name="Varghese N."/>
            <person name="Submissions S."/>
        </authorList>
    </citation>
    <scope>NUCLEOTIDE SEQUENCE [LARGE SCALE GENOMIC DNA]</scope>
    <source>
        <strain evidence="4">DSM 17616</strain>
    </source>
</reference>
<evidence type="ECO:0000313" key="4">
    <source>
        <dbReference type="Proteomes" id="UP000199371"/>
    </source>
</evidence>
<evidence type="ECO:0000313" key="3">
    <source>
        <dbReference type="EMBL" id="SEH67270.1"/>
    </source>
</evidence>
<dbReference type="InterPro" id="IPR025433">
    <property type="entry name" value="DUF4168"/>
</dbReference>
<dbReference type="Pfam" id="PF13767">
    <property type="entry name" value="DUF4168"/>
    <property type="match status" value="1"/>
</dbReference>
<evidence type="ECO:0000256" key="1">
    <source>
        <dbReference type="SAM" id="SignalP"/>
    </source>
</evidence>
<keyword evidence="4" id="KW-1185">Reference proteome</keyword>
<accession>A0A1H6JXC5</accession>
<protein>
    <recommendedName>
        <fullName evidence="2">DUF4168 domain-containing protein</fullName>
    </recommendedName>
</protein>
<feature type="chain" id="PRO_5011679791" description="DUF4168 domain-containing protein" evidence="1">
    <location>
        <begin position="22"/>
        <end position="132"/>
    </location>
</feature>
<dbReference type="EMBL" id="FNXF01000002">
    <property type="protein sequence ID" value="SEH67270.1"/>
    <property type="molecule type" value="Genomic_DNA"/>
</dbReference>
<gene>
    <name evidence="3" type="ORF">SAMN05660691_00806</name>
</gene>
<feature type="signal peptide" evidence="1">
    <location>
        <begin position="1"/>
        <end position="21"/>
    </location>
</feature>
<proteinExistence type="predicted"/>
<feature type="domain" description="DUF4168" evidence="2">
    <location>
        <begin position="44"/>
        <end position="120"/>
    </location>
</feature>
<dbReference type="RefSeq" id="WP_092790465.1">
    <property type="nucleotide sequence ID" value="NZ_DASWWU010000009.1"/>
</dbReference>